<accession>A0ACC2MUF6</accession>
<evidence type="ECO:0000313" key="2">
    <source>
        <dbReference type="Proteomes" id="UP001234297"/>
    </source>
</evidence>
<organism evidence="1 2">
    <name type="scientific">Persea americana</name>
    <name type="common">Avocado</name>
    <dbReference type="NCBI Taxonomy" id="3435"/>
    <lineage>
        <taxon>Eukaryota</taxon>
        <taxon>Viridiplantae</taxon>
        <taxon>Streptophyta</taxon>
        <taxon>Embryophyta</taxon>
        <taxon>Tracheophyta</taxon>
        <taxon>Spermatophyta</taxon>
        <taxon>Magnoliopsida</taxon>
        <taxon>Magnoliidae</taxon>
        <taxon>Laurales</taxon>
        <taxon>Lauraceae</taxon>
        <taxon>Persea</taxon>
    </lineage>
</organism>
<gene>
    <name evidence="1" type="ORF">MRB53_002413</name>
</gene>
<name>A0ACC2MUF6_PERAE</name>
<protein>
    <submittedName>
        <fullName evidence="1">Uncharacterized protein</fullName>
    </submittedName>
</protein>
<sequence length="97" mass="10209">MLKSAFDHKQRNQVLWFFSPLTQTSVAAPLISSLSLSSSATACRNPPLAGAAPRSTTSQPHLASSSSPQSVFEIEMALKIKSSSSSPLPNGPLLLSL</sequence>
<keyword evidence="2" id="KW-1185">Reference proteome</keyword>
<dbReference type="EMBL" id="CM056809">
    <property type="protein sequence ID" value="KAJ8649390.1"/>
    <property type="molecule type" value="Genomic_DNA"/>
</dbReference>
<proteinExistence type="predicted"/>
<reference evidence="1 2" key="1">
    <citation type="journal article" date="2022" name="Hortic Res">
        <title>A haplotype resolved chromosomal level avocado genome allows analysis of novel avocado genes.</title>
        <authorList>
            <person name="Nath O."/>
            <person name="Fletcher S.J."/>
            <person name="Hayward A."/>
            <person name="Shaw L.M."/>
            <person name="Masouleh A.K."/>
            <person name="Furtado A."/>
            <person name="Henry R.J."/>
            <person name="Mitter N."/>
        </authorList>
    </citation>
    <scope>NUCLEOTIDE SEQUENCE [LARGE SCALE GENOMIC DNA]</scope>
    <source>
        <strain evidence="2">cv. Hass</strain>
    </source>
</reference>
<evidence type="ECO:0000313" key="1">
    <source>
        <dbReference type="EMBL" id="KAJ8649390.1"/>
    </source>
</evidence>
<comment type="caution">
    <text evidence="1">The sequence shown here is derived from an EMBL/GenBank/DDBJ whole genome shotgun (WGS) entry which is preliminary data.</text>
</comment>
<dbReference type="Proteomes" id="UP001234297">
    <property type="component" value="Chromosome 1"/>
</dbReference>